<name>A0A9P8HYU6_9PEZI</name>
<proteinExistence type="predicted"/>
<evidence type="ECO:0000313" key="3">
    <source>
        <dbReference type="Proteomes" id="UP000698800"/>
    </source>
</evidence>
<protein>
    <submittedName>
        <fullName evidence="2">Uncharacterized protein</fullName>
    </submittedName>
</protein>
<evidence type="ECO:0000256" key="1">
    <source>
        <dbReference type="SAM" id="MobiDB-lite"/>
    </source>
</evidence>
<feature type="region of interest" description="Disordered" evidence="1">
    <location>
        <begin position="1"/>
        <end position="26"/>
    </location>
</feature>
<organism evidence="2 3">
    <name type="scientific">Glutinoglossum americanum</name>
    <dbReference type="NCBI Taxonomy" id="1670608"/>
    <lineage>
        <taxon>Eukaryota</taxon>
        <taxon>Fungi</taxon>
        <taxon>Dikarya</taxon>
        <taxon>Ascomycota</taxon>
        <taxon>Pezizomycotina</taxon>
        <taxon>Geoglossomycetes</taxon>
        <taxon>Geoglossales</taxon>
        <taxon>Geoglossaceae</taxon>
        <taxon>Glutinoglossum</taxon>
    </lineage>
</organism>
<dbReference type="Proteomes" id="UP000698800">
    <property type="component" value="Unassembled WGS sequence"/>
</dbReference>
<feature type="non-terminal residue" evidence="2">
    <location>
        <position position="81"/>
    </location>
</feature>
<dbReference type="EMBL" id="JAGHQL010000549">
    <property type="protein sequence ID" value="KAH0533483.1"/>
    <property type="molecule type" value="Genomic_DNA"/>
</dbReference>
<sequence>IPLQSVGESPRPPLYPAGVEGQEDPALGLGEPLETIRVGKMEGDECIVALEEIGDGPRGNGDAPFAQGVMEFWETPVMSIA</sequence>
<dbReference type="AlphaFoldDB" id="A0A9P8HYU6"/>
<reference evidence="2" key="1">
    <citation type="submission" date="2021-03" db="EMBL/GenBank/DDBJ databases">
        <title>Comparative genomics and phylogenomic investigation of the class Geoglossomycetes provide insights into ecological specialization and systematics.</title>
        <authorList>
            <person name="Melie T."/>
            <person name="Pirro S."/>
            <person name="Miller A.N."/>
            <person name="Quandt A."/>
        </authorList>
    </citation>
    <scope>NUCLEOTIDE SEQUENCE</scope>
    <source>
        <strain evidence="2">GBOQ0MN5Z8</strain>
    </source>
</reference>
<accession>A0A9P8HYU6</accession>
<keyword evidence="3" id="KW-1185">Reference proteome</keyword>
<gene>
    <name evidence="2" type="ORF">FGG08_007718</name>
</gene>
<evidence type="ECO:0000313" key="2">
    <source>
        <dbReference type="EMBL" id="KAH0533483.1"/>
    </source>
</evidence>
<comment type="caution">
    <text evidence="2">The sequence shown here is derived from an EMBL/GenBank/DDBJ whole genome shotgun (WGS) entry which is preliminary data.</text>
</comment>